<reference evidence="1 3" key="2">
    <citation type="journal article" date="2016" name="Genome Announc.">
        <title>Genome Sequence of Nitrosomonas communis Strain Nm2, a Mesophilic Ammonia-Oxidizing Bacterium Isolated from Mediterranean Soil.</title>
        <authorList>
            <person name="Kozlowski J.A."/>
            <person name="Kits K.D."/>
            <person name="Stein L.Y."/>
        </authorList>
    </citation>
    <scope>NUCLEOTIDE SEQUENCE [LARGE SCALE GENOMIC DNA]</scope>
    <source>
        <strain evidence="1 3">Nm2</strain>
    </source>
</reference>
<protein>
    <submittedName>
        <fullName evidence="1">Uncharacterized protein</fullName>
    </submittedName>
</protein>
<dbReference type="AlphaFoldDB" id="A0A0F7K9K4"/>
<dbReference type="KEGG" id="nco:AAW31_02485"/>
<dbReference type="RefSeq" id="WP_046849024.1">
    <property type="nucleotide sequence ID" value="NZ_CBDIPD010000072.1"/>
</dbReference>
<proteinExistence type="predicted"/>
<dbReference type="PATRIC" id="fig|44574.3.peg.588"/>
<organism evidence="1 3">
    <name type="scientific">Nitrosomonas communis</name>
    <dbReference type="NCBI Taxonomy" id="44574"/>
    <lineage>
        <taxon>Bacteria</taxon>
        <taxon>Pseudomonadati</taxon>
        <taxon>Pseudomonadota</taxon>
        <taxon>Betaproteobacteria</taxon>
        <taxon>Nitrosomonadales</taxon>
        <taxon>Nitrosomonadaceae</taxon>
        <taxon>Nitrosomonas</taxon>
    </lineage>
</organism>
<reference evidence="2 4" key="3">
    <citation type="submission" date="2019-07" db="EMBL/GenBank/DDBJ databases">
        <title>Active sludge and wastewater microbial communities from Klosterneuburg, Austria.</title>
        <authorList>
            <person name="Wagner M."/>
        </authorList>
    </citation>
    <scope>NUCLEOTIDE SEQUENCE [LARGE SCALE GENOMIC DNA]</scope>
    <source>
        <strain evidence="2 4">Nm2</strain>
    </source>
</reference>
<evidence type="ECO:0000313" key="4">
    <source>
        <dbReference type="Proteomes" id="UP000324176"/>
    </source>
</evidence>
<dbReference type="OrthoDB" id="8546402at2"/>
<dbReference type="Proteomes" id="UP000034156">
    <property type="component" value="Chromosome"/>
</dbReference>
<sequence length="224" mass="23516">MNITLKIFGLSLWLIFNVVNAENIRIPIKSGPNGAVTFDSNITNDGMQDRMNSVGGGFSSISGHRANATVNIKRGEGTINYARKNSNGAVTFNSNFSNDKAAPLMNSAGGSFSSTNGHGANATVNIERRDGTINYSHNNLKRTITFDTNLSNDGTGLQMNSIGGGFSGKSGHGVSATVNTTGSVGAIYYIHTNNKTKIKFNSGVNINNGNHAANIGVQIPFGAK</sequence>
<accession>A0A0F7K9K4</accession>
<name>A0A0F7K9K4_9PROT</name>
<gene>
    <name evidence="1" type="ORF">AAW31_02485</name>
    <name evidence="2" type="ORF">BCL69_103034</name>
</gene>
<evidence type="ECO:0000313" key="3">
    <source>
        <dbReference type="Proteomes" id="UP000034156"/>
    </source>
</evidence>
<evidence type="ECO:0000313" key="2">
    <source>
        <dbReference type="EMBL" id="TYP86654.1"/>
    </source>
</evidence>
<reference evidence="3" key="1">
    <citation type="submission" date="2015-05" db="EMBL/GenBank/DDBJ databases">
        <title>Draft genome of Nitrosomonas communis strain Nm2.</title>
        <authorList>
            <person name="Kozlowski J.A."/>
            <person name="Kits K.D."/>
            <person name="Stein L.Y."/>
        </authorList>
    </citation>
    <scope>NUCLEOTIDE SEQUENCE [LARGE SCALE GENOMIC DNA]</scope>
    <source>
        <strain evidence="3">Nm2</strain>
    </source>
</reference>
<dbReference type="EMBL" id="CP011451">
    <property type="protein sequence ID" value="AKH36925.1"/>
    <property type="molecule type" value="Genomic_DNA"/>
</dbReference>
<dbReference type="Proteomes" id="UP000324176">
    <property type="component" value="Unassembled WGS sequence"/>
</dbReference>
<evidence type="ECO:0000313" key="1">
    <source>
        <dbReference type="EMBL" id="AKH36925.1"/>
    </source>
</evidence>
<keyword evidence="3" id="KW-1185">Reference proteome</keyword>
<dbReference type="EMBL" id="VNHT01000030">
    <property type="protein sequence ID" value="TYP86654.1"/>
    <property type="molecule type" value="Genomic_DNA"/>
</dbReference>